<gene>
    <name evidence="3" type="ORF">BN1080_01124</name>
</gene>
<proteinExistence type="predicted"/>
<evidence type="ECO:0000259" key="2">
    <source>
        <dbReference type="Pfam" id="PF11181"/>
    </source>
</evidence>
<dbReference type="Pfam" id="PF11181">
    <property type="entry name" value="YflT"/>
    <property type="match status" value="1"/>
</dbReference>
<evidence type="ECO:0000256" key="1">
    <source>
        <dbReference type="SAM" id="MobiDB-lite"/>
    </source>
</evidence>
<feature type="compositionally biased region" description="Basic and acidic residues" evidence="1">
    <location>
        <begin position="177"/>
        <end position="200"/>
    </location>
</feature>
<feature type="region of interest" description="Disordered" evidence="1">
    <location>
        <begin position="118"/>
        <end position="200"/>
    </location>
</feature>
<evidence type="ECO:0000313" key="3">
    <source>
        <dbReference type="EMBL" id="CEG22202.1"/>
    </source>
</evidence>
<dbReference type="AlphaFoldDB" id="A0A098EK04"/>
<dbReference type="InterPro" id="IPR025889">
    <property type="entry name" value="GSP17M-like_dom"/>
</dbReference>
<feature type="compositionally biased region" description="Polar residues" evidence="1">
    <location>
        <begin position="129"/>
        <end position="141"/>
    </location>
</feature>
<feature type="domain" description="General stress protein 17M-like" evidence="2">
    <location>
        <begin position="7"/>
        <end position="99"/>
    </location>
</feature>
<dbReference type="EMBL" id="CCXS01000001">
    <property type="protein sequence ID" value="CEG22202.1"/>
    <property type="molecule type" value="Genomic_DNA"/>
</dbReference>
<accession>A0A098EK04</accession>
<sequence length="200" mass="22526">MATDKRVLAVVYSENDLLHKLEELKKDGYEEKDLHILAKDSDRLDGLEGGTDLDVQKAGSFKDKFKGFITGEGSVLGTVKSLDLSKEETERYTEDLAKGGILIYADERKGIEDVVGESAFKDREGNPVEPSQNEFVNSVDNNFDEQEDRFARGETFQQDPTLMKDPHHVSFSTQQKPEIEKERGSMSTAEKHSSSDKKYK</sequence>
<keyword evidence="4" id="KW-1185">Reference proteome</keyword>
<evidence type="ECO:0000313" key="4">
    <source>
        <dbReference type="Proteomes" id="UP000043699"/>
    </source>
</evidence>
<dbReference type="RefSeq" id="WP_052650919.1">
    <property type="nucleotide sequence ID" value="NZ_CCXS01000001.1"/>
</dbReference>
<dbReference type="STRING" id="1499687.BN1080_01124"/>
<reference evidence="3 4" key="1">
    <citation type="submission" date="2014-09" db="EMBL/GenBank/DDBJ databases">
        <authorList>
            <person name="Urmite Genomes Urmite Genomes"/>
        </authorList>
    </citation>
    <scope>NUCLEOTIDE SEQUENCE [LARGE SCALE GENOMIC DNA]</scope>
    <source>
        <strain evidence="3 4">ES2</strain>
    </source>
</reference>
<dbReference type="OrthoDB" id="2678178at2"/>
<protein>
    <submittedName>
        <fullName evidence="3">Heat induced stress protein YflT</fullName>
    </submittedName>
</protein>
<organism evidence="3 4">
    <name type="scientific">Planococcus massiliensis</name>
    <dbReference type="NCBI Taxonomy" id="1499687"/>
    <lineage>
        <taxon>Bacteria</taxon>
        <taxon>Bacillati</taxon>
        <taxon>Bacillota</taxon>
        <taxon>Bacilli</taxon>
        <taxon>Bacillales</taxon>
        <taxon>Caryophanaceae</taxon>
        <taxon>Planococcus</taxon>
    </lineage>
</organism>
<name>A0A098EK04_9BACL</name>
<dbReference type="Proteomes" id="UP000043699">
    <property type="component" value="Unassembled WGS sequence"/>
</dbReference>